<dbReference type="SUPFAM" id="SSF54862">
    <property type="entry name" value="4Fe-4S ferredoxins"/>
    <property type="match status" value="1"/>
</dbReference>
<dbReference type="InterPro" id="IPR017896">
    <property type="entry name" value="4Fe4S_Fe-S-bd"/>
</dbReference>
<dbReference type="Pfam" id="PF13247">
    <property type="entry name" value="Fer4_11"/>
    <property type="match status" value="1"/>
</dbReference>
<keyword evidence="4" id="KW-0411">Iron-sulfur</keyword>
<dbReference type="GO" id="GO:0051539">
    <property type="term" value="F:4 iron, 4 sulfur cluster binding"/>
    <property type="evidence" value="ECO:0007669"/>
    <property type="project" value="UniProtKB-KW"/>
</dbReference>
<comment type="caution">
    <text evidence="6">The sequence shown here is derived from an EMBL/GenBank/DDBJ whole genome shotgun (WGS) entry which is preliminary data.</text>
</comment>
<dbReference type="EMBL" id="DSEU01000017">
    <property type="protein sequence ID" value="HEM66543.1"/>
    <property type="molecule type" value="Genomic_DNA"/>
</dbReference>
<dbReference type="Gene3D" id="3.30.70.20">
    <property type="match status" value="2"/>
</dbReference>
<feature type="domain" description="4Fe-4S ferredoxin-type" evidence="5">
    <location>
        <begin position="77"/>
        <end position="106"/>
    </location>
</feature>
<keyword evidence="3" id="KW-0408">Iron</keyword>
<evidence type="ECO:0000313" key="6">
    <source>
        <dbReference type="EMBL" id="HEM66543.1"/>
    </source>
</evidence>
<dbReference type="PANTHER" id="PTHR43177">
    <property type="entry name" value="PROTEIN NRFC"/>
    <property type="match status" value="1"/>
</dbReference>
<organism evidence="6">
    <name type="scientific">Ignisphaera aggregans</name>
    <dbReference type="NCBI Taxonomy" id="334771"/>
    <lineage>
        <taxon>Archaea</taxon>
        <taxon>Thermoproteota</taxon>
        <taxon>Thermoprotei</taxon>
        <taxon>Desulfurococcales</taxon>
        <taxon>Desulfurococcaceae</taxon>
        <taxon>Ignisphaera</taxon>
    </lineage>
</organism>
<feature type="domain" description="4Fe-4S ferredoxin-type" evidence="5">
    <location>
        <begin position="45"/>
        <end position="76"/>
    </location>
</feature>
<dbReference type="InterPro" id="IPR017900">
    <property type="entry name" value="4Fe4S_Fe_S_CS"/>
</dbReference>
<evidence type="ECO:0000259" key="5">
    <source>
        <dbReference type="PROSITE" id="PS51379"/>
    </source>
</evidence>
<protein>
    <submittedName>
        <fullName evidence="6">4Fe-4S dicluster domain-containing protein</fullName>
    </submittedName>
</protein>
<name>A0A7J2U2R3_9CREN</name>
<dbReference type="InterPro" id="IPR050954">
    <property type="entry name" value="ET_IronSulfur_Cluster-Binding"/>
</dbReference>
<proteinExistence type="predicted"/>
<dbReference type="Pfam" id="PF00037">
    <property type="entry name" value="Fer4"/>
    <property type="match status" value="1"/>
</dbReference>
<dbReference type="PROSITE" id="PS51379">
    <property type="entry name" value="4FE4S_FER_2"/>
    <property type="match status" value="3"/>
</dbReference>
<accession>A0A7J2U2R3</accession>
<dbReference type="AlphaFoldDB" id="A0A7J2U2R3"/>
<keyword evidence="1" id="KW-0004">4Fe-4S</keyword>
<evidence type="ECO:0000256" key="3">
    <source>
        <dbReference type="ARBA" id="ARBA00023004"/>
    </source>
</evidence>
<reference evidence="6" key="1">
    <citation type="journal article" date="2020" name="mSystems">
        <title>Genome- and Community-Level Interaction Insights into Carbon Utilization and Element Cycling Functions of Hydrothermarchaeota in Hydrothermal Sediment.</title>
        <authorList>
            <person name="Zhou Z."/>
            <person name="Liu Y."/>
            <person name="Xu W."/>
            <person name="Pan J."/>
            <person name="Luo Z.H."/>
            <person name="Li M."/>
        </authorList>
    </citation>
    <scope>NUCLEOTIDE SEQUENCE [LARGE SCALE GENOMIC DNA]</scope>
    <source>
        <strain evidence="6">SpSt-125</strain>
    </source>
</reference>
<dbReference type="GO" id="GO:0046872">
    <property type="term" value="F:metal ion binding"/>
    <property type="evidence" value="ECO:0007669"/>
    <property type="project" value="UniProtKB-KW"/>
</dbReference>
<feature type="domain" description="4Fe-4S ferredoxin-type" evidence="5">
    <location>
        <begin position="10"/>
        <end position="41"/>
    </location>
</feature>
<dbReference type="PROSITE" id="PS00198">
    <property type="entry name" value="4FE4S_FER_1"/>
    <property type="match status" value="1"/>
</dbReference>
<gene>
    <name evidence="6" type="ORF">ENO26_03080</name>
</gene>
<dbReference type="CDD" id="cd16374">
    <property type="entry name" value="DMSOR_beta_like"/>
    <property type="match status" value="1"/>
</dbReference>
<evidence type="ECO:0000256" key="2">
    <source>
        <dbReference type="ARBA" id="ARBA00022723"/>
    </source>
</evidence>
<sequence length="168" mass="17960">MDKSSGNPTLLRWIDYNKCIGCGVCSAVCDFIHEGVSFIKLYDIGGGLVKPISCFHCAKAPCVEVCPTKAMRRDDSGAVYVDGSRCIGCMACLYACPYGIPELSIITKTSTKCDLCKQLRGDGLEPACVAMCPTKAIVIGVPQAVFDEAKKRALTRIMKAVMSFGGSI</sequence>
<dbReference type="GO" id="GO:0016491">
    <property type="term" value="F:oxidoreductase activity"/>
    <property type="evidence" value="ECO:0007669"/>
    <property type="project" value="UniProtKB-ARBA"/>
</dbReference>
<keyword evidence="2" id="KW-0479">Metal-binding</keyword>
<evidence type="ECO:0000256" key="1">
    <source>
        <dbReference type="ARBA" id="ARBA00022485"/>
    </source>
</evidence>
<evidence type="ECO:0000256" key="4">
    <source>
        <dbReference type="ARBA" id="ARBA00023014"/>
    </source>
</evidence>
<dbReference type="PANTHER" id="PTHR43177:SF3">
    <property type="entry name" value="PROTEIN NRFC HOMOLOG"/>
    <property type="match status" value="1"/>
</dbReference>